<feature type="compositionally biased region" description="Polar residues" evidence="5">
    <location>
        <begin position="555"/>
        <end position="579"/>
    </location>
</feature>
<dbReference type="InterPro" id="IPR011009">
    <property type="entry name" value="Kinase-like_dom_sf"/>
</dbReference>
<keyword evidence="3" id="KW-0862">Zinc</keyword>
<dbReference type="InterPro" id="IPR004332">
    <property type="entry name" value="Transposase_MuDR"/>
</dbReference>
<dbReference type="InterPro" id="IPR000719">
    <property type="entry name" value="Prot_kinase_dom"/>
</dbReference>
<evidence type="ECO:0000256" key="5">
    <source>
        <dbReference type="SAM" id="MobiDB-lite"/>
    </source>
</evidence>
<evidence type="ECO:0000256" key="2">
    <source>
        <dbReference type="ARBA" id="ARBA00022771"/>
    </source>
</evidence>
<dbReference type="PROSITE" id="PS50966">
    <property type="entry name" value="ZF_SWIM"/>
    <property type="match status" value="1"/>
</dbReference>
<dbReference type="Pfam" id="PF03108">
    <property type="entry name" value="DBD_Tnp_Mut"/>
    <property type="match status" value="1"/>
</dbReference>
<sequence>MLDDSEEDLNYEPYSDYVVSEDEGDESEDNLSLFEKEADDDNHHMDSPYNLNGDNEAPYINSSEDETGVDRMYGCNLRNEWKPDPNGQISLQVGQVFESVEKGREVLSKYAIQEGFELDKSKNDARRLTYKCKGDECSWRIHLSYLPDDVTFKIRSITGDHVNCRRMMNNNEATTKWVASVTSLLIRDNPNVKAKVLQTQIKSTYGVEPSKSKIYRAKRKELKMLKSNHVDCYGQLRKYGNILLQMNPGSLAVVGIDTLSVTPKFQRFFLSFNAQLTGFIRGCRPFIGLDGCHLKGPFGVVLLSAIGLDSDSGIFPIAVCVVENEFIFGKPLIRQIDKILWRLWRASKQFGFDDRVKSDHVSNNMSKCFNNWVNKDRDKPMLTLFEILRRKYMVRFQGKQAEAEAEKWTDNMTPYVRNRIKEVSEDAKYLQVWYGRGDYHETVDRRRKTNIVHLGHRTCDCGLWQVSGLPCEHAAAAIIFERQKIQDYVHPYLTVTAFKRAYDGVINPIPDSSRWPNVEGCPPIPPDIKSRVERPKNRSRRREVDEGRPRKRSSTVRCTNCEQYGHNRSTCTNPRNPSMGSEKRRNRQPRRRIKVRSETGARVVQGSQGGTFVHSNLTDIGSQIGSTSQIPGSSQRIAGYFGVPIFSYNELVNHQDKELGDGGKLRDGRVVAVKRLYKHNNIRVEQFMNEIEILPHLRHTNIVCLYGCTSHHSQGLLLVYEFIPNGTVADHLHGDQANSCLLTWPIRMNIAIETACALAYLHASDIVHCDVTTDNILLDQ</sequence>
<dbReference type="PROSITE" id="PS00109">
    <property type="entry name" value="PROTEIN_KINASE_TYR"/>
    <property type="match status" value="1"/>
</dbReference>
<dbReference type="InterPro" id="IPR007527">
    <property type="entry name" value="Znf_SWIM"/>
</dbReference>
<dbReference type="SMART" id="SM00220">
    <property type="entry name" value="S_TKc"/>
    <property type="match status" value="1"/>
</dbReference>
<dbReference type="Proteomes" id="UP001281410">
    <property type="component" value="Unassembled WGS sequence"/>
</dbReference>
<evidence type="ECO:0000256" key="4">
    <source>
        <dbReference type="PROSITE-ProRule" id="PRU00325"/>
    </source>
</evidence>
<dbReference type="EMBL" id="JANJYJ010000009">
    <property type="protein sequence ID" value="KAK3189310.1"/>
    <property type="molecule type" value="Genomic_DNA"/>
</dbReference>
<evidence type="ECO:0000313" key="9">
    <source>
        <dbReference type="Proteomes" id="UP001281410"/>
    </source>
</evidence>
<feature type="compositionally biased region" description="Acidic residues" evidence="5">
    <location>
        <begin position="1"/>
        <end position="10"/>
    </location>
</feature>
<dbReference type="Gene3D" id="1.10.510.10">
    <property type="entry name" value="Transferase(Phosphotransferase) domain 1"/>
    <property type="match status" value="1"/>
</dbReference>
<dbReference type="InterPro" id="IPR001245">
    <property type="entry name" value="Ser-Thr/Tyr_kinase_cat_dom"/>
</dbReference>
<evidence type="ECO:0000256" key="1">
    <source>
        <dbReference type="ARBA" id="ARBA00022723"/>
    </source>
</evidence>
<reference evidence="8" key="1">
    <citation type="journal article" date="2023" name="Plant J.">
        <title>Genome sequences and population genomics provide insights into the demographic history, inbreeding, and mutation load of two 'living fossil' tree species of Dipteronia.</title>
        <authorList>
            <person name="Feng Y."/>
            <person name="Comes H.P."/>
            <person name="Chen J."/>
            <person name="Zhu S."/>
            <person name="Lu R."/>
            <person name="Zhang X."/>
            <person name="Li P."/>
            <person name="Qiu J."/>
            <person name="Olsen K.M."/>
            <person name="Qiu Y."/>
        </authorList>
    </citation>
    <scope>NUCLEOTIDE SEQUENCE</scope>
    <source>
        <strain evidence="8">NBL</strain>
    </source>
</reference>
<dbReference type="SUPFAM" id="SSF56112">
    <property type="entry name" value="Protein kinase-like (PK-like)"/>
    <property type="match status" value="1"/>
</dbReference>
<keyword evidence="1" id="KW-0479">Metal-binding</keyword>
<dbReference type="InterPro" id="IPR006564">
    <property type="entry name" value="Znf_PMZ"/>
</dbReference>
<evidence type="ECO:0000313" key="8">
    <source>
        <dbReference type="EMBL" id="KAK3189310.1"/>
    </source>
</evidence>
<feature type="compositionally biased region" description="Acidic residues" evidence="5">
    <location>
        <begin position="19"/>
        <end position="29"/>
    </location>
</feature>
<feature type="compositionally biased region" description="Basic residues" evidence="5">
    <location>
        <begin position="584"/>
        <end position="594"/>
    </location>
</feature>
<evidence type="ECO:0000256" key="3">
    <source>
        <dbReference type="ARBA" id="ARBA00022833"/>
    </source>
</evidence>
<comment type="caution">
    <text evidence="8">The sequence shown here is derived from an EMBL/GenBank/DDBJ whole genome shotgun (WGS) entry which is preliminary data.</text>
</comment>
<dbReference type="Pfam" id="PF04434">
    <property type="entry name" value="SWIM"/>
    <property type="match status" value="1"/>
</dbReference>
<accession>A0AAE0DUT6</accession>
<evidence type="ECO:0000259" key="7">
    <source>
        <dbReference type="PROSITE" id="PS50966"/>
    </source>
</evidence>
<feature type="domain" description="Protein kinase" evidence="6">
    <location>
        <begin position="630"/>
        <end position="780"/>
    </location>
</feature>
<keyword evidence="2 4" id="KW-0863">Zinc-finger</keyword>
<dbReference type="GO" id="GO:0004672">
    <property type="term" value="F:protein kinase activity"/>
    <property type="evidence" value="ECO:0007669"/>
    <property type="project" value="InterPro"/>
</dbReference>
<dbReference type="PROSITE" id="PS50011">
    <property type="entry name" value="PROTEIN_KINASE_DOM"/>
    <property type="match status" value="1"/>
</dbReference>
<gene>
    <name evidence="8" type="ORF">Dsin_028871</name>
</gene>
<feature type="region of interest" description="Disordered" evidence="5">
    <location>
        <begin position="1"/>
        <end position="59"/>
    </location>
</feature>
<proteinExistence type="predicted"/>
<protein>
    <recommendedName>
        <fullName evidence="10">SWIM-type domain-containing protein</fullName>
    </recommendedName>
</protein>
<evidence type="ECO:0008006" key="10">
    <source>
        <dbReference type="Google" id="ProtNLM"/>
    </source>
</evidence>
<dbReference type="GO" id="GO:0005524">
    <property type="term" value="F:ATP binding"/>
    <property type="evidence" value="ECO:0007669"/>
    <property type="project" value="InterPro"/>
</dbReference>
<organism evidence="8 9">
    <name type="scientific">Dipteronia sinensis</name>
    <dbReference type="NCBI Taxonomy" id="43782"/>
    <lineage>
        <taxon>Eukaryota</taxon>
        <taxon>Viridiplantae</taxon>
        <taxon>Streptophyta</taxon>
        <taxon>Embryophyta</taxon>
        <taxon>Tracheophyta</taxon>
        <taxon>Spermatophyta</taxon>
        <taxon>Magnoliopsida</taxon>
        <taxon>eudicotyledons</taxon>
        <taxon>Gunneridae</taxon>
        <taxon>Pentapetalae</taxon>
        <taxon>rosids</taxon>
        <taxon>malvids</taxon>
        <taxon>Sapindales</taxon>
        <taxon>Sapindaceae</taxon>
        <taxon>Hippocastanoideae</taxon>
        <taxon>Acereae</taxon>
        <taxon>Dipteronia</taxon>
    </lineage>
</organism>
<dbReference type="SMART" id="SM00575">
    <property type="entry name" value="ZnF_PMZ"/>
    <property type="match status" value="1"/>
</dbReference>
<dbReference type="AlphaFoldDB" id="A0AAE0DUT6"/>
<dbReference type="InterPro" id="IPR008266">
    <property type="entry name" value="Tyr_kinase_AS"/>
</dbReference>
<dbReference type="PANTHER" id="PTHR31973:SF187">
    <property type="entry name" value="MUTATOR TRANSPOSASE MUDRA PROTEIN"/>
    <property type="match status" value="1"/>
</dbReference>
<feature type="region of interest" description="Disordered" evidence="5">
    <location>
        <begin position="513"/>
        <end position="601"/>
    </location>
</feature>
<evidence type="ECO:0000259" key="6">
    <source>
        <dbReference type="PROSITE" id="PS50011"/>
    </source>
</evidence>
<keyword evidence="9" id="KW-1185">Reference proteome</keyword>
<dbReference type="GO" id="GO:0008270">
    <property type="term" value="F:zinc ion binding"/>
    <property type="evidence" value="ECO:0007669"/>
    <property type="project" value="UniProtKB-KW"/>
</dbReference>
<dbReference type="Pfam" id="PF07714">
    <property type="entry name" value="PK_Tyr_Ser-Thr"/>
    <property type="match status" value="1"/>
</dbReference>
<dbReference type="PANTHER" id="PTHR31973">
    <property type="entry name" value="POLYPROTEIN, PUTATIVE-RELATED"/>
    <property type="match status" value="1"/>
</dbReference>
<name>A0AAE0DUT6_9ROSI</name>
<feature type="domain" description="SWIM-type" evidence="7">
    <location>
        <begin position="439"/>
        <end position="482"/>
    </location>
</feature>
<feature type="compositionally biased region" description="Basic and acidic residues" evidence="5">
    <location>
        <begin position="528"/>
        <end position="548"/>
    </location>
</feature>